<feature type="domain" description="DUF2786" evidence="1">
    <location>
        <begin position="358"/>
        <end position="397"/>
    </location>
</feature>
<feature type="domain" description="DUF7168" evidence="2">
    <location>
        <begin position="413"/>
        <end position="521"/>
    </location>
</feature>
<gene>
    <name evidence="3" type="ORF">GCM10010994_49360</name>
</gene>
<dbReference type="InterPro" id="IPR055592">
    <property type="entry name" value="DUF7168"/>
</dbReference>
<evidence type="ECO:0000313" key="3">
    <source>
        <dbReference type="EMBL" id="GGC85584.1"/>
    </source>
</evidence>
<dbReference type="Pfam" id="PF10979">
    <property type="entry name" value="DUF2786"/>
    <property type="match status" value="1"/>
</dbReference>
<protein>
    <recommendedName>
        <fullName evidence="5">DUF2786 domain-containing protein</fullName>
    </recommendedName>
</protein>
<sequence>MPLQADIDTDLAVQESIARQIDGLAERLVASGALLKTLRRWFAGHADVPESDGARVDLVAMATDLELFAPSISGRTMIDRHRSGSRPQTEVERQGLEALGAAQFRVVKIVGREDANVVRLEDRVTGESLLLLDTYIAPEAAGLTTAMRLCPLTSGRHAHIAPLFALDEAMVAAAAKFARPGRPLSDRCAASLYRDVARHGCLPIPQQVDEAALIDAIGEVDERMTAVEILACRWIGDHGADEAADLVLEARRLASVDTLVDTCGHFGQAGADAPQGLKAAFERIAELQVETIAQRARAGVGGHADALDEAATAIADFVTQGAMQAGARELFERLRARWAFSASERAAASASSVAETDRVIQRIQALRAKTVDRGCTEDEAMAAAAKVAELLDRHDLTLDEVSVRGSTCEGASIATGRKRRAPVDSCMPSLAEFCDCRAWSEGGGDSALRYVFFGLKADVEAARFLHELIEVTFETEGMAFRRGEIYQSLRGGDRRTALYSFQVGLASGISAKLGTLKAARRSSTSRRPGFDLVVAKHAVVDDEFAKLGLDFISRAARSRRYVHGDAYAAGKAAGALFEPNAGLSG</sequence>
<evidence type="ECO:0000259" key="1">
    <source>
        <dbReference type="Pfam" id="PF10979"/>
    </source>
</evidence>
<dbReference type="Pfam" id="PF23771">
    <property type="entry name" value="DUF7168"/>
    <property type="match status" value="1"/>
</dbReference>
<dbReference type="AlphaFoldDB" id="A0A916US22"/>
<accession>A0A916US22</accession>
<proteinExistence type="predicted"/>
<evidence type="ECO:0000313" key="4">
    <source>
        <dbReference type="Proteomes" id="UP000637002"/>
    </source>
</evidence>
<evidence type="ECO:0008006" key="5">
    <source>
        <dbReference type="Google" id="ProtNLM"/>
    </source>
</evidence>
<keyword evidence="4" id="KW-1185">Reference proteome</keyword>
<dbReference type="Proteomes" id="UP000637002">
    <property type="component" value="Unassembled WGS sequence"/>
</dbReference>
<evidence type="ECO:0000259" key="2">
    <source>
        <dbReference type="Pfam" id="PF23771"/>
    </source>
</evidence>
<dbReference type="EMBL" id="BMGG01000009">
    <property type="protein sequence ID" value="GGC85584.1"/>
    <property type="molecule type" value="Genomic_DNA"/>
</dbReference>
<reference evidence="3" key="1">
    <citation type="journal article" date="2014" name="Int. J. Syst. Evol. Microbiol.">
        <title>Complete genome sequence of Corynebacterium casei LMG S-19264T (=DSM 44701T), isolated from a smear-ripened cheese.</title>
        <authorList>
            <consortium name="US DOE Joint Genome Institute (JGI-PGF)"/>
            <person name="Walter F."/>
            <person name="Albersmeier A."/>
            <person name="Kalinowski J."/>
            <person name="Ruckert C."/>
        </authorList>
    </citation>
    <scope>NUCLEOTIDE SEQUENCE</scope>
    <source>
        <strain evidence="3">CGMCC 1.12919</strain>
    </source>
</reference>
<dbReference type="RefSeq" id="WP_188611830.1">
    <property type="nucleotide sequence ID" value="NZ_BMGG01000009.1"/>
</dbReference>
<organism evidence="3 4">
    <name type="scientific">Chelatococcus reniformis</name>
    <dbReference type="NCBI Taxonomy" id="1494448"/>
    <lineage>
        <taxon>Bacteria</taxon>
        <taxon>Pseudomonadati</taxon>
        <taxon>Pseudomonadota</taxon>
        <taxon>Alphaproteobacteria</taxon>
        <taxon>Hyphomicrobiales</taxon>
        <taxon>Chelatococcaceae</taxon>
        <taxon>Chelatococcus</taxon>
    </lineage>
</organism>
<dbReference type="InterPro" id="IPR024498">
    <property type="entry name" value="DUF2786"/>
</dbReference>
<reference evidence="3" key="2">
    <citation type="submission" date="2020-09" db="EMBL/GenBank/DDBJ databases">
        <authorList>
            <person name="Sun Q."/>
            <person name="Zhou Y."/>
        </authorList>
    </citation>
    <scope>NUCLEOTIDE SEQUENCE</scope>
    <source>
        <strain evidence="3">CGMCC 1.12919</strain>
    </source>
</reference>
<name>A0A916US22_9HYPH</name>
<comment type="caution">
    <text evidence="3">The sequence shown here is derived from an EMBL/GenBank/DDBJ whole genome shotgun (WGS) entry which is preliminary data.</text>
</comment>